<dbReference type="EMBL" id="LKLS01000107">
    <property type="protein sequence ID" value="KSU18641.1"/>
    <property type="molecule type" value="Genomic_DNA"/>
</dbReference>
<dbReference type="Pfam" id="PF06279">
    <property type="entry name" value="DUF1033"/>
    <property type="match status" value="1"/>
</dbReference>
<dbReference type="EMBL" id="BBSI01000037">
    <property type="protein sequence ID" value="GAM81258.1"/>
    <property type="molecule type" value="Genomic_DNA"/>
</dbReference>
<dbReference type="PATRIC" id="fig|1360.103.peg.311"/>
<dbReference type="Proteomes" id="UP000053612">
    <property type="component" value="Unassembled WGS sequence"/>
</dbReference>
<dbReference type="InterPro" id="IPR010434">
    <property type="entry name" value="DUF1033"/>
</dbReference>
<evidence type="ECO:0000313" key="2">
    <source>
        <dbReference type="EMBL" id="GAM81258.1"/>
    </source>
</evidence>
<protein>
    <submittedName>
        <fullName evidence="3">Putative DNA binding protein</fullName>
    </submittedName>
    <submittedName>
        <fullName evidence="2">Uncharacterized protein conserved in bacteria</fullName>
    </submittedName>
</protein>
<proteinExistence type="predicted"/>
<reference evidence="1 6" key="3">
    <citation type="journal article" date="2017" name="BMC Genomics">
        <title>Comparative and functional genomics of the Lactococcus lactis taxon; insights into evolution and niche adaptation.</title>
        <authorList>
            <person name="Kelleher P."/>
            <person name="Bottacini F."/>
            <person name="Mahony J."/>
            <person name="Kilcawley K.N."/>
            <person name="van Sinderen D."/>
        </authorList>
    </citation>
    <scope>NUCLEOTIDE SEQUENCE [LARGE SCALE GENOMIC DNA]</scope>
    <source>
        <strain evidence="1 6">UC11</strain>
    </source>
</reference>
<gene>
    <name evidence="2" type="ORF">JCM5805K_2379</name>
    <name evidence="1" type="ORF">LLUC11_1835</name>
    <name evidence="3" type="ORF">LMG9449_1339</name>
</gene>
<accession>A0A0B8R238</accession>
<reference evidence="3" key="4">
    <citation type="journal article" date="2017" name="Genome Announc.">
        <title>Draft Genome Sequences of 24 Lactococcus lactis Strains.</title>
        <authorList>
            <person name="Backus L."/>
            <person name="Wels M."/>
            <person name="Boekhorst J."/>
            <person name="Dijkstra A.R."/>
            <person name="Beerthuyzen M."/>
            <person name="Kelly W.J."/>
            <person name="Siezen R.J."/>
            <person name="van Hijum S.A."/>
            <person name="Bachmann H."/>
        </authorList>
    </citation>
    <scope>NUCLEOTIDE SEQUENCE</scope>
    <source>
        <strain evidence="3">LMG9447</strain>
    </source>
</reference>
<name>A0A0B8R238_LACLL</name>
<evidence type="ECO:0000313" key="3">
    <source>
        <dbReference type="EMBL" id="KSU18641.1"/>
    </source>
</evidence>
<dbReference type="Proteomes" id="UP000031847">
    <property type="component" value="Unassembled WGS sequence"/>
</dbReference>
<sequence length="136" mass="16676">MQRYKEKNQRKEEEMYRVVTMYGTDEPWWFFDGWKEDIVSVDEFDDFYKALKYYKKEWFEMAENFKEFTSKSGLQTAFWKNGDEEWCEDCVGYLQRYHSIALLEDWHAIPLEKKRSGYSKKSGELPERFCSMKTEN</sequence>
<dbReference type="Proteomes" id="UP000192067">
    <property type="component" value="Chromosome"/>
</dbReference>
<evidence type="ECO:0000313" key="1">
    <source>
        <dbReference type="EMBL" id="ARE14161.1"/>
    </source>
</evidence>
<dbReference type="AlphaFoldDB" id="A0A0B8R238"/>
<evidence type="ECO:0000313" key="6">
    <source>
        <dbReference type="Proteomes" id="UP000192067"/>
    </source>
</evidence>
<reference evidence="2 4" key="1">
    <citation type="submission" date="2015-01" db="EMBL/GenBank/DDBJ databases">
        <title>Lactococcus lactis subsp.lactis JCM 5805 whole genome shotgun sequence.</title>
        <authorList>
            <person name="Fujii T."/>
            <person name="Tomita Y."/>
            <person name="Ikushima S."/>
            <person name="Fujiwara D."/>
        </authorList>
    </citation>
    <scope>NUCLEOTIDE SEQUENCE [LARGE SCALE GENOMIC DNA]</scope>
    <source>
        <strain evidence="2 4">JCM 5805</strain>
    </source>
</reference>
<organism evidence="2 4">
    <name type="scientific">Lactococcus lactis subsp. lactis</name>
    <name type="common">Streptococcus lactis</name>
    <dbReference type="NCBI Taxonomy" id="1360"/>
    <lineage>
        <taxon>Bacteria</taxon>
        <taxon>Bacillati</taxon>
        <taxon>Bacillota</taxon>
        <taxon>Bacilli</taxon>
        <taxon>Lactobacillales</taxon>
        <taxon>Streptococcaceae</taxon>
        <taxon>Lactococcus</taxon>
    </lineage>
</organism>
<evidence type="ECO:0000313" key="4">
    <source>
        <dbReference type="Proteomes" id="UP000031847"/>
    </source>
</evidence>
<evidence type="ECO:0000313" key="5">
    <source>
        <dbReference type="Proteomes" id="UP000053612"/>
    </source>
</evidence>
<reference evidence="5" key="2">
    <citation type="submission" date="2015-10" db="EMBL/GenBank/DDBJ databases">
        <title>Draft Genome Sequences of 11 Lactococcus lactis subspecies cremoris strains.</title>
        <authorList>
            <person name="Wels M."/>
            <person name="Backus L."/>
            <person name="Boekhorst J."/>
            <person name="Dijkstra A."/>
            <person name="Beerthuizen M."/>
            <person name="Kelly W."/>
            <person name="Siezen R."/>
            <person name="Bachmann H."/>
            <person name="Van Hijum S."/>
        </authorList>
    </citation>
    <scope>NUCLEOTIDE SEQUENCE [LARGE SCALE GENOMIC DNA]</scope>
    <source>
        <strain evidence="5">LMG9449</strain>
    </source>
</reference>
<dbReference type="EMBL" id="CP015904">
    <property type="protein sequence ID" value="ARE14161.1"/>
    <property type="molecule type" value="Genomic_DNA"/>
</dbReference>